<protein>
    <recommendedName>
        <fullName evidence="7">MICOS complex subunit</fullName>
    </recommendedName>
</protein>
<dbReference type="OrthoDB" id="5973346at2759"/>
<dbReference type="Proteomes" id="UP000053660">
    <property type="component" value="Unassembled WGS sequence"/>
</dbReference>
<name>A0A0B1RT87_OESDE</name>
<evidence type="ECO:0000256" key="4">
    <source>
        <dbReference type="ARBA" id="ARBA00022989"/>
    </source>
</evidence>
<keyword evidence="6" id="KW-0472">Membrane</keyword>
<keyword evidence="5 7" id="KW-0496">Mitochondrion</keyword>
<dbReference type="Pfam" id="PF09769">
    <property type="entry name" value="ApoO"/>
    <property type="match status" value="1"/>
</dbReference>
<comment type="function">
    <text evidence="7">Component of the MICOS complex, a large protein complex of the mitochondrial inner membrane that plays crucial roles in the maintenance of crista junctions, inner membrane architecture, and formation of contact sites to the outer membrane.</text>
</comment>
<organism evidence="8 9">
    <name type="scientific">Oesophagostomum dentatum</name>
    <name type="common">Nodular worm</name>
    <dbReference type="NCBI Taxonomy" id="61180"/>
    <lineage>
        <taxon>Eukaryota</taxon>
        <taxon>Metazoa</taxon>
        <taxon>Ecdysozoa</taxon>
        <taxon>Nematoda</taxon>
        <taxon>Chromadorea</taxon>
        <taxon>Rhabditida</taxon>
        <taxon>Rhabditina</taxon>
        <taxon>Rhabditomorpha</taxon>
        <taxon>Strongyloidea</taxon>
        <taxon>Strongylidae</taxon>
        <taxon>Oesophagostomum</taxon>
    </lineage>
</organism>
<dbReference type="GO" id="GO:0061617">
    <property type="term" value="C:MICOS complex"/>
    <property type="evidence" value="ECO:0007669"/>
    <property type="project" value="UniProtKB-UniRule"/>
</dbReference>
<evidence type="ECO:0000256" key="7">
    <source>
        <dbReference type="RuleBase" id="RU363021"/>
    </source>
</evidence>
<evidence type="ECO:0000256" key="1">
    <source>
        <dbReference type="ARBA" id="ARBA00004325"/>
    </source>
</evidence>
<gene>
    <name evidence="8" type="ORF">OESDEN_25528</name>
</gene>
<sequence>MPAEEPSLTERISDTSKKATNAIAGWWNRVTADNRPPPNPENLVSIKQLPIYPEDANQKQYKFVMEEPLPLQREFSTVREALVTQYDRLTGRFRTVDKTVQKSKEMVTKTKTYLDDEWTVLPKAAAITVGGMAGFVLGLKRLEFE</sequence>
<dbReference type="PANTHER" id="PTHR14564">
    <property type="entry name" value="MICOS COMPLEX SUBUNIT MIC26 / MIC27 FAMILY MEMBER"/>
    <property type="match status" value="1"/>
</dbReference>
<dbReference type="GO" id="GO:0042407">
    <property type="term" value="P:cristae formation"/>
    <property type="evidence" value="ECO:0007669"/>
    <property type="project" value="InterPro"/>
</dbReference>
<dbReference type="InterPro" id="IPR033182">
    <property type="entry name" value="MIC26/MIC27_animal"/>
</dbReference>
<evidence type="ECO:0000256" key="5">
    <source>
        <dbReference type="ARBA" id="ARBA00023128"/>
    </source>
</evidence>
<evidence type="ECO:0000313" key="9">
    <source>
        <dbReference type="Proteomes" id="UP000053660"/>
    </source>
</evidence>
<dbReference type="AlphaFoldDB" id="A0A0B1RT87"/>
<proteinExistence type="inferred from homology"/>
<keyword evidence="3" id="KW-0812">Transmembrane</keyword>
<evidence type="ECO:0000256" key="3">
    <source>
        <dbReference type="ARBA" id="ARBA00022692"/>
    </source>
</evidence>
<accession>A0A0B1RT87</accession>
<comment type="subunit">
    <text evidence="7">Component of the mitochondrial contact site and cristae organizing system (MICOS) complex.</text>
</comment>
<keyword evidence="4" id="KW-1133">Transmembrane helix</keyword>
<comment type="similarity">
    <text evidence="2">Belongs to the apolipoprotein O/MICOS complex subunit Mic27 family.</text>
</comment>
<evidence type="ECO:0000256" key="6">
    <source>
        <dbReference type="ARBA" id="ARBA00023136"/>
    </source>
</evidence>
<reference evidence="8 9" key="1">
    <citation type="submission" date="2014-03" db="EMBL/GenBank/DDBJ databases">
        <title>Draft genome of the hookworm Oesophagostomum dentatum.</title>
        <authorList>
            <person name="Mitreva M."/>
        </authorList>
    </citation>
    <scope>NUCLEOTIDE SEQUENCE [LARGE SCALE GENOMIC DNA]</scope>
    <source>
        <strain evidence="8 9">OD-Hann</strain>
    </source>
</reference>
<evidence type="ECO:0000313" key="8">
    <source>
        <dbReference type="EMBL" id="KHJ74856.1"/>
    </source>
</evidence>
<comment type="subcellular location">
    <subcellularLocation>
        <location evidence="7">Mitochondrion inner membrane</location>
    </subcellularLocation>
    <subcellularLocation>
        <location evidence="1">Mitochondrion membrane</location>
    </subcellularLocation>
</comment>
<keyword evidence="7" id="KW-0999">Mitochondrion inner membrane</keyword>
<evidence type="ECO:0000256" key="2">
    <source>
        <dbReference type="ARBA" id="ARBA00010904"/>
    </source>
</evidence>
<keyword evidence="9" id="KW-1185">Reference proteome</keyword>
<dbReference type="InterPro" id="IPR019166">
    <property type="entry name" value="MIC26/MIC27"/>
</dbReference>
<dbReference type="EMBL" id="KN613318">
    <property type="protein sequence ID" value="KHJ74856.1"/>
    <property type="molecule type" value="Genomic_DNA"/>
</dbReference>